<keyword evidence="3" id="KW-0460">Magnesium</keyword>
<reference evidence="5" key="1">
    <citation type="journal article" date="2019" name="Nat. Commun.">
        <title>The genome of broomcorn millet.</title>
        <authorList>
            <person name="Zou C."/>
            <person name="Miki D."/>
            <person name="Li D."/>
            <person name="Tang Q."/>
            <person name="Xiao L."/>
            <person name="Rajput S."/>
            <person name="Deng P."/>
            <person name="Jia W."/>
            <person name="Huang R."/>
            <person name="Zhang M."/>
            <person name="Sun Y."/>
            <person name="Hu J."/>
            <person name="Fu X."/>
            <person name="Schnable P.S."/>
            <person name="Li F."/>
            <person name="Zhang H."/>
            <person name="Feng B."/>
            <person name="Zhu X."/>
            <person name="Liu R."/>
            <person name="Schnable J.C."/>
            <person name="Zhu J.-K."/>
            <person name="Zhang H."/>
        </authorList>
    </citation>
    <scope>NUCLEOTIDE SEQUENCE [LARGE SCALE GENOMIC DNA]</scope>
</reference>
<dbReference type="Gene3D" id="1.10.1200.270">
    <property type="entry name" value="Methyltransferase, alpha-helical capping domain"/>
    <property type="match status" value="1"/>
</dbReference>
<comment type="similarity">
    <text evidence="1">Belongs to the methyltransferase superfamily. Type-7 methyltransferase family. SABATH subfamily.</text>
</comment>
<organism evidence="4 5">
    <name type="scientific">Panicum miliaceum</name>
    <name type="common">Proso millet</name>
    <name type="synonym">Broomcorn millet</name>
    <dbReference type="NCBI Taxonomy" id="4540"/>
    <lineage>
        <taxon>Eukaryota</taxon>
        <taxon>Viridiplantae</taxon>
        <taxon>Streptophyta</taxon>
        <taxon>Embryophyta</taxon>
        <taxon>Tracheophyta</taxon>
        <taxon>Spermatophyta</taxon>
        <taxon>Magnoliopsida</taxon>
        <taxon>Liliopsida</taxon>
        <taxon>Poales</taxon>
        <taxon>Poaceae</taxon>
        <taxon>PACMAD clade</taxon>
        <taxon>Panicoideae</taxon>
        <taxon>Panicodae</taxon>
        <taxon>Paniceae</taxon>
        <taxon>Panicinae</taxon>
        <taxon>Panicum</taxon>
        <taxon>Panicum sect. Panicum</taxon>
    </lineage>
</organism>
<keyword evidence="2" id="KW-0479">Metal-binding</keyword>
<evidence type="ECO:0000256" key="2">
    <source>
        <dbReference type="ARBA" id="ARBA00022723"/>
    </source>
</evidence>
<dbReference type="EMBL" id="PQIB02000018">
    <property type="protein sequence ID" value="RLM56186.1"/>
    <property type="molecule type" value="Genomic_DNA"/>
</dbReference>
<sequence>MAGLKVLPERDWEPALAFAREERLGRWIPNERLELSRSTIAAFQIIVIILPFCSDYLLLSLVLTNGLDTSLSAEQIRMNPLIEEAVTEYFCNSTHPPNSMVIADLGCSCGPSALTLISTAVNVIHRQCFKLQRPPPELSLQLNDLPSNDFNAAVKHLVAFQQNQNGNMGEHDFSPLLVPSIVPGSFYGRLFTTGSVHLILSSNSLHWLSEVPDDLVKNGIPMYDADEQHCQKTRPIILDAYAQQFRKDFFFFLESRAKEMVPGGRMILSLTGTQSPDPANESTQQTWAFVARILDDMASRGVLDKQKLKTFYIPLYAPYEEEVKDIIEEQGSFSICKLQVHDSMIGVNKALISPKMIAYALRAAFEPIIGDHFGSSTEIMDEFVRTTEQLMSPALLENELTKNPRVFLAMSLARKS</sequence>
<proteinExistence type="inferred from homology"/>
<comment type="caution">
    <text evidence="4">The sequence shown here is derived from an EMBL/GenBank/DDBJ whole genome shotgun (WGS) entry which is preliminary data.</text>
</comment>
<dbReference type="SUPFAM" id="SSF53335">
    <property type="entry name" value="S-adenosyl-L-methionine-dependent methyltransferases"/>
    <property type="match status" value="1"/>
</dbReference>
<dbReference type="InterPro" id="IPR029063">
    <property type="entry name" value="SAM-dependent_MTases_sf"/>
</dbReference>
<evidence type="ECO:0000256" key="1">
    <source>
        <dbReference type="ARBA" id="ARBA00008908"/>
    </source>
</evidence>
<dbReference type="OrthoDB" id="649586at2759"/>
<dbReference type="Proteomes" id="UP000275267">
    <property type="component" value="Unassembled WGS sequence"/>
</dbReference>
<gene>
    <name evidence="4" type="ORF">C2845_PM10G09250</name>
</gene>
<dbReference type="InterPro" id="IPR042086">
    <property type="entry name" value="MeTrfase_capping"/>
</dbReference>
<dbReference type="AlphaFoldDB" id="A0A3L6PI73"/>
<evidence type="ECO:0000313" key="5">
    <source>
        <dbReference type="Proteomes" id="UP000275267"/>
    </source>
</evidence>
<dbReference type="GO" id="GO:0008168">
    <property type="term" value="F:methyltransferase activity"/>
    <property type="evidence" value="ECO:0007669"/>
    <property type="project" value="InterPro"/>
</dbReference>
<name>A0A3L6PI73_PANMI</name>
<dbReference type="GO" id="GO:0046872">
    <property type="term" value="F:metal ion binding"/>
    <property type="evidence" value="ECO:0007669"/>
    <property type="project" value="UniProtKB-KW"/>
</dbReference>
<keyword evidence="5" id="KW-1185">Reference proteome</keyword>
<dbReference type="InterPro" id="IPR005299">
    <property type="entry name" value="MeTrfase_7"/>
</dbReference>
<dbReference type="Gene3D" id="3.40.50.150">
    <property type="entry name" value="Vaccinia Virus protein VP39"/>
    <property type="match status" value="1"/>
</dbReference>
<evidence type="ECO:0000256" key="3">
    <source>
        <dbReference type="ARBA" id="ARBA00022842"/>
    </source>
</evidence>
<dbReference type="PANTHER" id="PTHR31009">
    <property type="entry name" value="S-ADENOSYL-L-METHIONINE:CARBOXYL METHYLTRANSFERASE FAMILY PROTEIN"/>
    <property type="match status" value="1"/>
</dbReference>
<evidence type="ECO:0000313" key="4">
    <source>
        <dbReference type="EMBL" id="RLM56186.1"/>
    </source>
</evidence>
<dbReference type="Pfam" id="PF03492">
    <property type="entry name" value="Methyltransf_7"/>
    <property type="match status" value="1"/>
</dbReference>
<accession>A0A3L6PI73</accession>
<protein>
    <submittedName>
        <fullName evidence="4">Uncharacterized protein</fullName>
    </submittedName>
</protein>